<keyword evidence="1" id="KW-0808">Transferase</keyword>
<evidence type="ECO:0000313" key="1">
    <source>
        <dbReference type="EMBL" id="MEN2792110.1"/>
    </source>
</evidence>
<dbReference type="Pfam" id="PF06325">
    <property type="entry name" value="PrmA"/>
    <property type="match status" value="1"/>
</dbReference>
<reference evidence="1 2" key="1">
    <citation type="submission" date="2024-05" db="EMBL/GenBank/DDBJ databases">
        <authorList>
            <person name="Liu Q."/>
            <person name="Xin Y.-H."/>
        </authorList>
    </citation>
    <scope>NUCLEOTIDE SEQUENCE [LARGE SCALE GENOMIC DNA]</scope>
    <source>
        <strain evidence="1 2">CGMCC 1.10181</strain>
    </source>
</reference>
<dbReference type="GO" id="GO:0032259">
    <property type="term" value="P:methylation"/>
    <property type="evidence" value="ECO:0007669"/>
    <property type="project" value="UniProtKB-KW"/>
</dbReference>
<dbReference type="InterPro" id="IPR025799">
    <property type="entry name" value="Arg_MeTrfase"/>
</dbReference>
<dbReference type="GO" id="GO:0005840">
    <property type="term" value="C:ribosome"/>
    <property type="evidence" value="ECO:0007669"/>
    <property type="project" value="UniProtKB-KW"/>
</dbReference>
<sequence>MSDDIDRMIATLGAALRQRPDYPFHLIGLAEMVAAEKHRRRAVKLAREAMALGRDDPATVMRGRRLLASMLPGYHVPMMNDARRNRAWDAALRRAIRPGMLVFEIGTGAGMLALMAARAGAAKVVTCETNPVAAELARALAARNGYADRIEVITGPSQKVTIGTDLERPADLLFCDIFADGLLGFDPLSAIGDVRARLLAPGAPVVPRAASLCVGLAAWEDHDRSGKIDAACGFDLSPLADFVDVALLRPIDTPGLDLLSDGETLFRFDFSEASFPASERCAVACRALKAGHVDTIARWIRLELDAETTLEARPEPGALFFSSPTLTPLAAPIPVSVGDEMRVGGWHDRHKILTWIDPGAC</sequence>
<proteinExistence type="predicted"/>
<evidence type="ECO:0000313" key="2">
    <source>
        <dbReference type="Proteomes" id="UP001419910"/>
    </source>
</evidence>
<dbReference type="SUPFAM" id="SSF53335">
    <property type="entry name" value="S-adenosyl-L-methionine-dependent methyltransferases"/>
    <property type="match status" value="1"/>
</dbReference>
<keyword evidence="1" id="KW-0687">Ribonucleoprotein</keyword>
<name>A0ABU9Y8I0_9SPHN</name>
<comment type="caution">
    <text evidence="1">The sequence shown here is derived from an EMBL/GenBank/DDBJ whole genome shotgun (WGS) entry which is preliminary data.</text>
</comment>
<dbReference type="InterPro" id="IPR029063">
    <property type="entry name" value="SAM-dependent_MTases_sf"/>
</dbReference>
<keyword evidence="2" id="KW-1185">Reference proteome</keyword>
<dbReference type="GO" id="GO:0008168">
    <property type="term" value="F:methyltransferase activity"/>
    <property type="evidence" value="ECO:0007669"/>
    <property type="project" value="UniProtKB-KW"/>
</dbReference>
<gene>
    <name evidence="1" type="ORF">ABC974_20945</name>
</gene>
<keyword evidence="1" id="KW-0489">Methyltransferase</keyword>
<organism evidence="1 2">
    <name type="scientific">Sphingomonas oligophenolica</name>
    <dbReference type="NCBI Taxonomy" id="301154"/>
    <lineage>
        <taxon>Bacteria</taxon>
        <taxon>Pseudomonadati</taxon>
        <taxon>Pseudomonadota</taxon>
        <taxon>Alphaproteobacteria</taxon>
        <taxon>Sphingomonadales</taxon>
        <taxon>Sphingomonadaceae</taxon>
        <taxon>Sphingomonas</taxon>
    </lineage>
</organism>
<protein>
    <submittedName>
        <fullName evidence="1">50S ribosomal protein L11 methyltransferase</fullName>
    </submittedName>
</protein>
<dbReference type="PANTHER" id="PTHR11006:SF4">
    <property type="entry name" value="PROTEIN ARGININE N-METHYLTRANSFERASE 7"/>
    <property type="match status" value="1"/>
</dbReference>
<dbReference type="Proteomes" id="UP001419910">
    <property type="component" value="Unassembled WGS sequence"/>
</dbReference>
<dbReference type="Gene3D" id="3.40.50.150">
    <property type="entry name" value="Vaccinia Virus protein VP39"/>
    <property type="match status" value="1"/>
</dbReference>
<keyword evidence="1" id="KW-0689">Ribosomal protein</keyword>
<dbReference type="Gene3D" id="2.70.160.11">
    <property type="entry name" value="Hnrnp arginine n-methyltransferase1"/>
    <property type="match status" value="1"/>
</dbReference>
<dbReference type="RefSeq" id="WP_343888171.1">
    <property type="nucleotide sequence ID" value="NZ_BAAAEH010000007.1"/>
</dbReference>
<dbReference type="EMBL" id="JBDIME010000024">
    <property type="protein sequence ID" value="MEN2792110.1"/>
    <property type="molecule type" value="Genomic_DNA"/>
</dbReference>
<dbReference type="PANTHER" id="PTHR11006">
    <property type="entry name" value="PROTEIN ARGININE N-METHYLTRANSFERASE"/>
    <property type="match status" value="1"/>
</dbReference>
<accession>A0ABU9Y8I0</accession>